<reference evidence="6" key="2">
    <citation type="submission" date="2016-03" db="EMBL/GenBank/DDBJ databases">
        <authorList>
            <person name="Ploux O."/>
        </authorList>
    </citation>
    <scope>NUCLEOTIDE SEQUENCE [LARGE SCALE GENOMIC DNA]</scope>
    <source>
        <strain evidence="6">PP9</strain>
    </source>
</reference>
<gene>
    <name evidence="5" type="ORF">ATY39_16640</name>
</gene>
<dbReference type="EMBL" id="CP014806">
    <property type="protein sequence ID" value="AMX00863.1"/>
    <property type="molecule type" value="Genomic_DNA"/>
</dbReference>
<feature type="chain" id="PRO_5039697059" evidence="3">
    <location>
        <begin position="22"/>
        <end position="319"/>
    </location>
</feature>
<keyword evidence="2 3" id="KW-0732">Signal</keyword>
<evidence type="ECO:0000313" key="5">
    <source>
        <dbReference type="EMBL" id="AMX00863.1"/>
    </source>
</evidence>
<dbReference type="InterPro" id="IPR054828">
    <property type="entry name" value="Vit_B12_bind_prot"/>
</dbReference>
<organism evidence="5 6">
    <name type="scientific">Rummeliibacillus stabekisii</name>
    <dbReference type="NCBI Taxonomy" id="241244"/>
    <lineage>
        <taxon>Bacteria</taxon>
        <taxon>Bacillati</taxon>
        <taxon>Bacillota</taxon>
        <taxon>Bacilli</taxon>
        <taxon>Bacillales</taxon>
        <taxon>Caryophanaceae</taxon>
        <taxon>Rummeliibacillus</taxon>
    </lineage>
</organism>
<dbReference type="STRING" id="241244.ATY39_16640"/>
<dbReference type="Pfam" id="PF01497">
    <property type="entry name" value="Peripla_BP_2"/>
    <property type="match status" value="1"/>
</dbReference>
<dbReference type="SUPFAM" id="SSF53807">
    <property type="entry name" value="Helical backbone' metal receptor"/>
    <property type="match status" value="1"/>
</dbReference>
<evidence type="ECO:0000313" key="6">
    <source>
        <dbReference type="Proteomes" id="UP000076021"/>
    </source>
</evidence>
<evidence type="ECO:0000256" key="1">
    <source>
        <dbReference type="ARBA" id="ARBA00008814"/>
    </source>
</evidence>
<sequence>MKKLWQLGFMLVMAFTLLVGCGQSDSKKPEAENKTTQSENKTATYPMTVTDDTDNKVEFKQEPTKIVSLMPSNTEILFALGLDDHVIGVTDNDTYPEAATKKDKVGGMELNIEKIISLKPDAVFAHGMIAESAKSGIQQLRDAGIPVFVVKNASNFEETYDSIKTIGKITNRSAKADQIVEDMKAKVKDVQAKVADVKKRNVFVENSDEPEIYTAGKDTFMQEILNLANVKNVADDQSGWFKIDPEEIIKRDPDVYLITYNYVPNIVEKVKKRQGFKDLKAIKNDRVVQVDPDKTSRPGPRLAEGLEEVAKAVYPEAFK</sequence>
<protein>
    <submittedName>
        <fullName evidence="5">Iron ABC transporter substrate-binding protein</fullName>
    </submittedName>
</protein>
<dbReference type="NCBIfam" id="NF038402">
    <property type="entry name" value="TroA_like"/>
    <property type="match status" value="1"/>
</dbReference>
<dbReference type="RefSeq" id="WP_066791686.1">
    <property type="nucleotide sequence ID" value="NZ_CP014806.1"/>
</dbReference>
<dbReference type="OrthoDB" id="9816357at2"/>
<dbReference type="AlphaFoldDB" id="A0A143HGR5"/>
<dbReference type="FunFam" id="3.40.50.1980:FF:000035">
    <property type="entry name" value="Iron ABC transporter substrate-binding protein"/>
    <property type="match status" value="1"/>
</dbReference>
<dbReference type="KEGG" id="rst:ATY39_16640"/>
<reference evidence="5 6" key="1">
    <citation type="journal article" date="2016" name="Genome Announc.">
        <title>Whole-Genome Sequence of Rummeliibacillus stabekisii Strain PP9 Isolated from Antarctic Soil.</title>
        <authorList>
            <person name="da Mota F.F."/>
            <person name="Vollu R.E."/>
            <person name="Jurelevicius D."/>
            <person name="Seldin L."/>
        </authorList>
    </citation>
    <scope>NUCLEOTIDE SEQUENCE [LARGE SCALE GENOMIC DNA]</scope>
    <source>
        <strain evidence="5 6">PP9</strain>
    </source>
</reference>
<evidence type="ECO:0000256" key="2">
    <source>
        <dbReference type="ARBA" id="ARBA00022729"/>
    </source>
</evidence>
<dbReference type="PROSITE" id="PS50983">
    <property type="entry name" value="FE_B12_PBP"/>
    <property type="match status" value="1"/>
</dbReference>
<dbReference type="Proteomes" id="UP000076021">
    <property type="component" value="Chromosome"/>
</dbReference>
<evidence type="ECO:0000259" key="4">
    <source>
        <dbReference type="PROSITE" id="PS50983"/>
    </source>
</evidence>
<dbReference type="InterPro" id="IPR002491">
    <property type="entry name" value="ABC_transptr_periplasmic_BD"/>
</dbReference>
<dbReference type="PROSITE" id="PS51257">
    <property type="entry name" value="PROKAR_LIPOPROTEIN"/>
    <property type="match status" value="1"/>
</dbReference>
<comment type="similarity">
    <text evidence="1">Belongs to the bacterial solute-binding protein 8 family.</text>
</comment>
<dbReference type="Gene3D" id="3.40.50.1980">
    <property type="entry name" value="Nitrogenase molybdenum iron protein domain"/>
    <property type="match status" value="2"/>
</dbReference>
<dbReference type="GO" id="GO:0071281">
    <property type="term" value="P:cellular response to iron ion"/>
    <property type="evidence" value="ECO:0007669"/>
    <property type="project" value="TreeGrafter"/>
</dbReference>
<dbReference type="CDD" id="cd01143">
    <property type="entry name" value="YvrC"/>
    <property type="match status" value="1"/>
</dbReference>
<proteinExistence type="inferred from homology"/>
<feature type="domain" description="Fe/B12 periplasmic-binding" evidence="4">
    <location>
        <begin position="65"/>
        <end position="317"/>
    </location>
</feature>
<evidence type="ECO:0000256" key="3">
    <source>
        <dbReference type="SAM" id="SignalP"/>
    </source>
</evidence>
<dbReference type="PANTHER" id="PTHR30535:SF34">
    <property type="entry name" value="MOLYBDATE-BINDING PROTEIN MOLA"/>
    <property type="match status" value="1"/>
</dbReference>
<accession>A0A143HGR5</accession>
<feature type="signal peptide" evidence="3">
    <location>
        <begin position="1"/>
        <end position="21"/>
    </location>
</feature>
<name>A0A143HGR5_9BACL</name>
<keyword evidence="6" id="KW-1185">Reference proteome</keyword>
<dbReference type="InterPro" id="IPR050902">
    <property type="entry name" value="ABC_Transporter_SBP"/>
</dbReference>
<dbReference type="PANTHER" id="PTHR30535">
    <property type="entry name" value="VITAMIN B12-BINDING PROTEIN"/>
    <property type="match status" value="1"/>
</dbReference>